<accession>A0A139A9N6</accession>
<evidence type="ECO:0000313" key="7">
    <source>
        <dbReference type="EMBL" id="KXS13541.1"/>
    </source>
</evidence>
<reference evidence="7 8" key="1">
    <citation type="journal article" date="2015" name="Genome Biol. Evol.">
        <title>Phylogenomic analyses indicate that early fungi evolved digesting cell walls of algal ancestors of land plants.</title>
        <authorList>
            <person name="Chang Y."/>
            <person name="Wang S."/>
            <person name="Sekimoto S."/>
            <person name="Aerts A.L."/>
            <person name="Choi C."/>
            <person name="Clum A."/>
            <person name="LaButti K.M."/>
            <person name="Lindquist E.A."/>
            <person name="Yee Ngan C."/>
            <person name="Ohm R.A."/>
            <person name="Salamov A.A."/>
            <person name="Grigoriev I.V."/>
            <person name="Spatafora J.W."/>
            <person name="Berbee M.L."/>
        </authorList>
    </citation>
    <scope>NUCLEOTIDE SEQUENCE [LARGE SCALE GENOMIC DNA]</scope>
    <source>
        <strain evidence="7 8">JEL478</strain>
    </source>
</reference>
<dbReference type="GO" id="GO:0016020">
    <property type="term" value="C:membrane"/>
    <property type="evidence" value="ECO:0007669"/>
    <property type="project" value="UniProtKB-SubCell"/>
</dbReference>
<feature type="compositionally biased region" description="Low complexity" evidence="5">
    <location>
        <begin position="347"/>
        <end position="383"/>
    </location>
</feature>
<feature type="transmembrane region" description="Helical" evidence="6">
    <location>
        <begin position="12"/>
        <end position="39"/>
    </location>
</feature>
<feature type="region of interest" description="Disordered" evidence="5">
    <location>
        <begin position="171"/>
        <end position="447"/>
    </location>
</feature>
<dbReference type="AlphaFoldDB" id="A0A139A9N6"/>
<dbReference type="Proteomes" id="UP000070544">
    <property type="component" value="Unassembled WGS sequence"/>
</dbReference>
<dbReference type="PANTHER" id="PTHR14255">
    <property type="entry name" value="CEREBLON"/>
    <property type="match status" value="1"/>
</dbReference>
<gene>
    <name evidence="7" type="ORF">M427DRAFT_58587</name>
</gene>
<evidence type="ECO:0000256" key="6">
    <source>
        <dbReference type="SAM" id="Phobius"/>
    </source>
</evidence>
<evidence type="ECO:0000256" key="3">
    <source>
        <dbReference type="ARBA" id="ARBA00022989"/>
    </source>
</evidence>
<proteinExistence type="predicted"/>
<keyword evidence="4 6" id="KW-0472">Membrane</keyword>
<dbReference type="GO" id="GO:0016567">
    <property type="term" value="P:protein ubiquitination"/>
    <property type="evidence" value="ECO:0007669"/>
    <property type="project" value="TreeGrafter"/>
</dbReference>
<dbReference type="GO" id="GO:0031464">
    <property type="term" value="C:Cul4A-RING E3 ubiquitin ligase complex"/>
    <property type="evidence" value="ECO:0007669"/>
    <property type="project" value="TreeGrafter"/>
</dbReference>
<feature type="compositionally biased region" description="Low complexity" evidence="5">
    <location>
        <begin position="221"/>
        <end position="234"/>
    </location>
</feature>
<dbReference type="PANTHER" id="PTHR14255:SF3">
    <property type="entry name" value="SULFITE EXPORTER TAUE_SAFE FAMILY PROTEIN 5-RELATED"/>
    <property type="match status" value="1"/>
</dbReference>
<feature type="compositionally biased region" description="Basic and acidic residues" evidence="5">
    <location>
        <begin position="311"/>
        <end position="325"/>
    </location>
</feature>
<evidence type="ECO:0000256" key="4">
    <source>
        <dbReference type="ARBA" id="ARBA00023136"/>
    </source>
</evidence>
<feature type="compositionally biased region" description="Acidic residues" evidence="5">
    <location>
        <begin position="334"/>
        <end position="346"/>
    </location>
</feature>
<keyword evidence="8" id="KW-1185">Reference proteome</keyword>
<evidence type="ECO:0000256" key="2">
    <source>
        <dbReference type="ARBA" id="ARBA00022692"/>
    </source>
</evidence>
<sequence>MTGGVGGAALYVPLLLIFLAVDIHFAVPIASAMSLGYAIVILTTHRSYVDVPALALFLPYALAGSILGTYINLATPAYILCIVLAAQTAHTGWLVLTKAVVLLQRERNREAIKAEVRRVFDAHQMEDGLWVEGLGEDYGAKEMAEVPAAKKRKQGLGLAAGMAQLGGKIAALGKKKKEKRTESDYTRAHADSRVKSKSKSSKSKQPKSKLAAKSSKERPADSTPAPASWTPAPWLSVDRFLHSTKTNGAGGAYDRLPDAEEGNAASQSKKANSRSRASELAEARMQLRRTRGYGWEESDGGSGSDPDGGEADGRDSRRDTAKEKGFVAQSSSDIDSDSSSDSDSDSSESSSSSSAPSREPRRSTSSRALAPAPSSSAATLVAPAPAPAPQDPVFTAFLEDDSDDERGSFLPRQNPLPAVSLPRASMDSAGSLPSPPASPDSKKPTRALDDSAVALSPPMPTSSTLAGATASVPGAYPVAHPTFPYSLSATGGVGGLAGYPGNSTYEDYEPSHPAHFVPPVVFCVFICVFTAAEKAVVRKTCGGEWWFLVWFPITVLLGTGLILGAWLREDHTEEVRLRLRLDRLRAVNARATTADTSASGITGFDDTAVVRERIERDRAVATPAAYTVGAAPPGAEPKLSARQQAGILVGAAPTRGRGARSTPARPAVPQSYVQVNGRLVSRAALTESIRRLELEQPQESPFLWDTVANTVGVPTLAFVAGVVVATVGVGGGWLVAPYLVEVMKKPEPARATALASAVMVVLQAIVCFQYLVVGRLYWSYGLYFMLVAIASGTGGWYLTAFVVERLKYKSLLMFCLFGTMSFSVVWLLVNAFTHTQFSSPALGFSHTAACMAGRS</sequence>
<evidence type="ECO:0000256" key="5">
    <source>
        <dbReference type="SAM" id="MobiDB-lite"/>
    </source>
</evidence>
<organism evidence="7 8">
    <name type="scientific">Gonapodya prolifera (strain JEL478)</name>
    <name type="common">Monoblepharis prolifera</name>
    <dbReference type="NCBI Taxonomy" id="1344416"/>
    <lineage>
        <taxon>Eukaryota</taxon>
        <taxon>Fungi</taxon>
        <taxon>Fungi incertae sedis</taxon>
        <taxon>Chytridiomycota</taxon>
        <taxon>Chytridiomycota incertae sedis</taxon>
        <taxon>Monoblepharidomycetes</taxon>
        <taxon>Monoblepharidales</taxon>
        <taxon>Gonapodyaceae</taxon>
        <taxon>Gonapodya</taxon>
    </lineage>
</organism>
<feature type="transmembrane region" description="Helical" evidence="6">
    <location>
        <begin position="777"/>
        <end position="799"/>
    </location>
</feature>
<dbReference type="InterPro" id="IPR002781">
    <property type="entry name" value="TM_pro_TauE-like"/>
</dbReference>
<evidence type="ECO:0000313" key="8">
    <source>
        <dbReference type="Proteomes" id="UP000070544"/>
    </source>
</evidence>
<feature type="compositionally biased region" description="Basic residues" evidence="5">
    <location>
        <begin position="195"/>
        <end position="207"/>
    </location>
</feature>
<feature type="compositionally biased region" description="Basic and acidic residues" evidence="5">
    <location>
        <begin position="179"/>
        <end position="194"/>
    </location>
</feature>
<protein>
    <submittedName>
        <fullName evidence="7">Uncharacterized protein</fullName>
    </submittedName>
</protein>
<dbReference type="EMBL" id="KQ965777">
    <property type="protein sequence ID" value="KXS13541.1"/>
    <property type="molecule type" value="Genomic_DNA"/>
</dbReference>
<feature type="transmembrane region" description="Helical" evidence="6">
    <location>
        <begin position="716"/>
        <end position="740"/>
    </location>
</feature>
<feature type="transmembrane region" description="Helical" evidence="6">
    <location>
        <begin position="77"/>
        <end position="103"/>
    </location>
</feature>
<name>A0A139A9N6_GONPJ</name>
<dbReference type="STRING" id="1344416.A0A139A9N6"/>
<keyword evidence="2 6" id="KW-0812">Transmembrane</keyword>
<dbReference type="Pfam" id="PF01925">
    <property type="entry name" value="TauE"/>
    <property type="match status" value="2"/>
</dbReference>
<comment type="subcellular location">
    <subcellularLocation>
        <location evidence="1">Membrane</location>
        <topology evidence="1">Multi-pass membrane protein</topology>
    </subcellularLocation>
</comment>
<feature type="transmembrane region" description="Helical" evidence="6">
    <location>
        <begin position="545"/>
        <end position="567"/>
    </location>
</feature>
<feature type="transmembrane region" description="Helical" evidence="6">
    <location>
        <begin position="811"/>
        <end position="829"/>
    </location>
</feature>
<keyword evidence="3 6" id="KW-1133">Transmembrane helix</keyword>
<feature type="transmembrane region" description="Helical" evidence="6">
    <location>
        <begin position="752"/>
        <end position="771"/>
    </location>
</feature>
<feature type="transmembrane region" description="Helical" evidence="6">
    <location>
        <begin position="51"/>
        <end position="71"/>
    </location>
</feature>
<evidence type="ECO:0000256" key="1">
    <source>
        <dbReference type="ARBA" id="ARBA00004141"/>
    </source>
</evidence>